<name>A0ABY1Q093_9SPHN</name>
<keyword evidence="4" id="KW-1185">Reference proteome</keyword>
<dbReference type="InterPro" id="IPR050154">
    <property type="entry name" value="UbiB_kinase"/>
</dbReference>
<sequence length="515" mass="56109">MPTILETMTVAARDRARMAEVSTIIGRFGLDSLLARLGLGGEAREDADLPTRTRRALEALGPTYVKLGQILATRRDLLTDEWITAFEHLQSNAPRLPFDQLRPVVEAALGEPPEAAFARFDVEPLAAASIAQVHRAILHDGTEVVVKIRRPGIRKAMEADLRLLRHLAVLVEERSAMARRMMPSAMIEQLGREILDELNFTNEGRNADMLRADLATMPEAVVPRIHWQHTSDAVLVMDYIVGVPPRDPVALRDRGIDPSVIADIGARMVLEMVLVNGRFHADPHPGNMLCLPPGQRGTGESAGAGAGERLALLDLGSVGFVSPRRQHEFLTFILSLRNNDPAGVADMLALWSQAGEVPRERLLTASERLVARHGSGALVLNAMVADFFPLLRKEGLILPPDLVLIFKAMVTMDGVLSAIAPDFDLSKALTALRGRLVSARLTRLAEPERLEALFLEVSRLSADAPRLMRAATARLEQRDPPTQSEGTARAIRHAGTFVGAAIVLHAVASLLVALM</sequence>
<evidence type="ECO:0000256" key="1">
    <source>
        <dbReference type="ARBA" id="ARBA00009670"/>
    </source>
</evidence>
<dbReference type="EMBL" id="FXUI01000001">
    <property type="protein sequence ID" value="SMP51802.1"/>
    <property type="molecule type" value="Genomic_DNA"/>
</dbReference>
<dbReference type="CDD" id="cd05121">
    <property type="entry name" value="ABC1_ADCK3-like"/>
    <property type="match status" value="1"/>
</dbReference>
<protein>
    <submittedName>
        <fullName evidence="3">Ubiquinone biosynthesis protein</fullName>
    </submittedName>
</protein>
<comment type="caution">
    <text evidence="3">The sequence shown here is derived from an EMBL/GenBank/DDBJ whole genome shotgun (WGS) entry which is preliminary data.</text>
</comment>
<keyword evidence="3" id="KW-0830">Ubiquinone</keyword>
<dbReference type="Proteomes" id="UP001157910">
    <property type="component" value="Unassembled WGS sequence"/>
</dbReference>
<comment type="similarity">
    <text evidence="1">Belongs to the protein kinase superfamily. ADCK protein kinase family.</text>
</comment>
<dbReference type="InterPro" id="IPR004147">
    <property type="entry name" value="ABC1_dom"/>
</dbReference>
<dbReference type="SUPFAM" id="SSF56112">
    <property type="entry name" value="Protein kinase-like (PK-like)"/>
    <property type="match status" value="1"/>
</dbReference>
<proteinExistence type="inferred from homology"/>
<evidence type="ECO:0000313" key="4">
    <source>
        <dbReference type="Proteomes" id="UP001157910"/>
    </source>
</evidence>
<evidence type="ECO:0000313" key="3">
    <source>
        <dbReference type="EMBL" id="SMP51802.1"/>
    </source>
</evidence>
<evidence type="ECO:0000259" key="2">
    <source>
        <dbReference type="Pfam" id="PF03109"/>
    </source>
</evidence>
<dbReference type="InterPro" id="IPR011009">
    <property type="entry name" value="Kinase-like_dom_sf"/>
</dbReference>
<accession>A0ABY1Q093</accession>
<reference evidence="3 4" key="1">
    <citation type="submission" date="2017-05" db="EMBL/GenBank/DDBJ databases">
        <authorList>
            <person name="Varghese N."/>
            <person name="Submissions S."/>
        </authorList>
    </citation>
    <scope>NUCLEOTIDE SEQUENCE [LARGE SCALE GENOMIC DNA]</scope>
    <source>
        <strain evidence="3 4">SM16</strain>
    </source>
</reference>
<organism evidence="3 4">
    <name type="scientific">Novosphingobium panipatense</name>
    <dbReference type="NCBI Taxonomy" id="428991"/>
    <lineage>
        <taxon>Bacteria</taxon>
        <taxon>Pseudomonadati</taxon>
        <taxon>Pseudomonadota</taxon>
        <taxon>Alphaproteobacteria</taxon>
        <taxon>Sphingomonadales</taxon>
        <taxon>Sphingomonadaceae</taxon>
        <taxon>Novosphingobium</taxon>
    </lineage>
</organism>
<dbReference type="Pfam" id="PF03109">
    <property type="entry name" value="ABC1"/>
    <property type="match status" value="1"/>
</dbReference>
<dbReference type="RefSeq" id="WP_283405107.1">
    <property type="nucleotide sequence ID" value="NZ_FXUI01000001.1"/>
</dbReference>
<gene>
    <name evidence="3" type="ORF">SAMN06296065_101180</name>
</gene>
<dbReference type="PANTHER" id="PTHR10566:SF113">
    <property type="entry name" value="PROTEIN ACTIVITY OF BC1 COMPLEX KINASE 7, CHLOROPLASTIC"/>
    <property type="match status" value="1"/>
</dbReference>
<feature type="domain" description="ABC1 atypical kinase-like" evidence="2">
    <location>
        <begin position="89"/>
        <end position="347"/>
    </location>
</feature>
<dbReference type="PANTHER" id="PTHR10566">
    <property type="entry name" value="CHAPERONE-ACTIVITY OF BC1 COMPLEX CABC1 -RELATED"/>
    <property type="match status" value="1"/>
</dbReference>